<dbReference type="PANTHER" id="PTHR10500">
    <property type="entry name" value="BETA-MICROSEMINOPROTEIN"/>
    <property type="match status" value="1"/>
</dbReference>
<dbReference type="GO" id="GO:0005737">
    <property type="term" value="C:cytoplasm"/>
    <property type="evidence" value="ECO:0007669"/>
    <property type="project" value="TreeGrafter"/>
</dbReference>
<comment type="subcellular location">
    <subcellularLocation>
        <location evidence="1">Secreted</location>
    </subcellularLocation>
</comment>
<evidence type="ECO:0000256" key="4">
    <source>
        <dbReference type="ARBA" id="ARBA00023157"/>
    </source>
</evidence>
<evidence type="ECO:0000313" key="6">
    <source>
        <dbReference type="EMBL" id="KAJ8398512.1"/>
    </source>
</evidence>
<dbReference type="Proteomes" id="UP001221898">
    <property type="component" value="Unassembled WGS sequence"/>
</dbReference>
<sequence>MWRVWREVAAVYTLSTFLPCPSAYSSGECYFNTKANCEYRGEVFEMRDSWMTKDCYQCICMEPFDVGCCEQ</sequence>
<organism evidence="6 7">
    <name type="scientific">Aldrovandia affinis</name>
    <dbReference type="NCBI Taxonomy" id="143900"/>
    <lineage>
        <taxon>Eukaryota</taxon>
        <taxon>Metazoa</taxon>
        <taxon>Chordata</taxon>
        <taxon>Craniata</taxon>
        <taxon>Vertebrata</taxon>
        <taxon>Euteleostomi</taxon>
        <taxon>Actinopterygii</taxon>
        <taxon>Neopterygii</taxon>
        <taxon>Teleostei</taxon>
        <taxon>Notacanthiformes</taxon>
        <taxon>Halosauridae</taxon>
        <taxon>Aldrovandia</taxon>
    </lineage>
</organism>
<comment type="caution">
    <text evidence="6">The sequence shown here is derived from an EMBL/GenBank/DDBJ whole genome shotgun (WGS) entry which is preliminary data.</text>
</comment>
<evidence type="ECO:0000313" key="7">
    <source>
        <dbReference type="Proteomes" id="UP001221898"/>
    </source>
</evidence>
<evidence type="ECO:0000256" key="3">
    <source>
        <dbReference type="ARBA" id="ARBA00022525"/>
    </source>
</evidence>
<reference evidence="6" key="1">
    <citation type="journal article" date="2023" name="Science">
        <title>Genome structures resolve the early diversification of teleost fishes.</title>
        <authorList>
            <person name="Parey E."/>
            <person name="Louis A."/>
            <person name="Montfort J."/>
            <person name="Bouchez O."/>
            <person name="Roques C."/>
            <person name="Iampietro C."/>
            <person name="Lluch J."/>
            <person name="Castinel A."/>
            <person name="Donnadieu C."/>
            <person name="Desvignes T."/>
            <person name="Floi Bucao C."/>
            <person name="Jouanno E."/>
            <person name="Wen M."/>
            <person name="Mejri S."/>
            <person name="Dirks R."/>
            <person name="Jansen H."/>
            <person name="Henkel C."/>
            <person name="Chen W.J."/>
            <person name="Zahm M."/>
            <person name="Cabau C."/>
            <person name="Klopp C."/>
            <person name="Thompson A.W."/>
            <person name="Robinson-Rechavi M."/>
            <person name="Braasch I."/>
            <person name="Lecointre G."/>
            <person name="Bobe J."/>
            <person name="Postlethwait J.H."/>
            <person name="Berthelot C."/>
            <person name="Roest Crollius H."/>
            <person name="Guiguen Y."/>
        </authorList>
    </citation>
    <scope>NUCLEOTIDE SEQUENCE</scope>
    <source>
        <strain evidence="6">NC1722</strain>
    </source>
</reference>
<accession>A0AAD7SA23</accession>
<keyword evidence="3" id="KW-0964">Secreted</keyword>
<keyword evidence="7" id="KW-1185">Reference proteome</keyword>
<proteinExistence type="inferred from homology"/>
<protein>
    <submittedName>
        <fullName evidence="6">Uncharacterized protein</fullName>
    </submittedName>
</protein>
<comment type="similarity">
    <text evidence="2">Belongs to the beta-microseminoprotein family.</text>
</comment>
<dbReference type="GO" id="GO:0005615">
    <property type="term" value="C:extracellular space"/>
    <property type="evidence" value="ECO:0007669"/>
    <property type="project" value="TreeGrafter"/>
</dbReference>
<dbReference type="InterPro" id="IPR008735">
    <property type="entry name" value="PSP94"/>
</dbReference>
<feature type="signal peptide" evidence="5">
    <location>
        <begin position="1"/>
        <end position="23"/>
    </location>
</feature>
<name>A0AAD7SA23_9TELE</name>
<keyword evidence="5" id="KW-0732">Signal</keyword>
<evidence type="ECO:0000256" key="5">
    <source>
        <dbReference type="SAM" id="SignalP"/>
    </source>
</evidence>
<dbReference type="Gene3D" id="2.60.40.1900">
    <property type="entry name" value="Beta-microseminoprotein (PSP94) domain"/>
    <property type="match status" value="1"/>
</dbReference>
<keyword evidence="4" id="KW-1015">Disulfide bond</keyword>
<evidence type="ECO:0000256" key="2">
    <source>
        <dbReference type="ARBA" id="ARBA00010352"/>
    </source>
</evidence>
<dbReference type="AlphaFoldDB" id="A0AAD7SA23"/>
<dbReference type="EMBL" id="JAINUG010000090">
    <property type="protein sequence ID" value="KAJ8398512.1"/>
    <property type="molecule type" value="Genomic_DNA"/>
</dbReference>
<feature type="chain" id="PRO_5042056137" evidence="5">
    <location>
        <begin position="24"/>
        <end position="71"/>
    </location>
</feature>
<dbReference type="PANTHER" id="PTHR10500:SF6">
    <property type="entry name" value="PROSTATE-ASSOCIATED MICROSEMINOPROTEIN"/>
    <property type="match status" value="1"/>
</dbReference>
<gene>
    <name evidence="6" type="ORF">AAFF_G00427670</name>
</gene>
<evidence type="ECO:0000256" key="1">
    <source>
        <dbReference type="ARBA" id="ARBA00004613"/>
    </source>
</evidence>